<comment type="caution">
    <text evidence="2">The sequence shown here is derived from an EMBL/GenBank/DDBJ whole genome shotgun (WGS) entry which is preliminary data.</text>
</comment>
<gene>
    <name evidence="2" type="ORF">AVEN_167475_1</name>
</gene>
<organism evidence="2 3">
    <name type="scientific">Araneus ventricosus</name>
    <name type="common">Orbweaver spider</name>
    <name type="synonym">Epeira ventricosa</name>
    <dbReference type="NCBI Taxonomy" id="182803"/>
    <lineage>
        <taxon>Eukaryota</taxon>
        <taxon>Metazoa</taxon>
        <taxon>Ecdysozoa</taxon>
        <taxon>Arthropoda</taxon>
        <taxon>Chelicerata</taxon>
        <taxon>Arachnida</taxon>
        <taxon>Araneae</taxon>
        <taxon>Araneomorphae</taxon>
        <taxon>Entelegynae</taxon>
        <taxon>Araneoidea</taxon>
        <taxon>Araneidae</taxon>
        <taxon>Araneus</taxon>
    </lineage>
</organism>
<dbReference type="SUPFAM" id="SSF56672">
    <property type="entry name" value="DNA/RNA polymerases"/>
    <property type="match status" value="1"/>
</dbReference>
<dbReference type="InterPro" id="IPR043128">
    <property type="entry name" value="Rev_trsase/Diguanyl_cyclase"/>
</dbReference>
<accession>A0A4Y2ICT3</accession>
<evidence type="ECO:0000313" key="2">
    <source>
        <dbReference type="EMBL" id="GBM75360.1"/>
    </source>
</evidence>
<keyword evidence="3" id="KW-1185">Reference proteome</keyword>
<name>A0A4Y2ICT3_ARAVE</name>
<dbReference type="EMBL" id="BGPR01002552">
    <property type="protein sequence ID" value="GBM75360.1"/>
    <property type="molecule type" value="Genomic_DNA"/>
</dbReference>
<feature type="domain" description="Reverse transcriptase" evidence="1">
    <location>
        <begin position="1"/>
        <end position="69"/>
    </location>
</feature>
<proteinExistence type="predicted"/>
<reference evidence="2 3" key="1">
    <citation type="journal article" date="2019" name="Sci. Rep.">
        <title>Orb-weaving spider Araneus ventricosus genome elucidates the spidroin gene catalogue.</title>
        <authorList>
            <person name="Kono N."/>
            <person name="Nakamura H."/>
            <person name="Ohtoshi R."/>
            <person name="Moran D.A.P."/>
            <person name="Shinohara A."/>
            <person name="Yoshida Y."/>
            <person name="Fujiwara M."/>
            <person name="Mori M."/>
            <person name="Tomita M."/>
            <person name="Arakawa K."/>
        </authorList>
    </citation>
    <scope>NUCLEOTIDE SEQUENCE [LARGE SCALE GENOMIC DNA]</scope>
</reference>
<dbReference type="InterPro" id="IPR043502">
    <property type="entry name" value="DNA/RNA_pol_sf"/>
</dbReference>
<dbReference type="GO" id="GO:0071897">
    <property type="term" value="P:DNA biosynthetic process"/>
    <property type="evidence" value="ECO:0007669"/>
    <property type="project" value="UniProtKB-ARBA"/>
</dbReference>
<dbReference type="AlphaFoldDB" id="A0A4Y2ICT3"/>
<dbReference type="Gene3D" id="3.30.70.270">
    <property type="match status" value="1"/>
</dbReference>
<protein>
    <recommendedName>
        <fullName evidence="1">Reverse transcriptase domain-containing protein</fullName>
    </recommendedName>
</protein>
<dbReference type="Proteomes" id="UP000499080">
    <property type="component" value="Unassembled WGS sequence"/>
</dbReference>
<evidence type="ECO:0000313" key="3">
    <source>
        <dbReference type="Proteomes" id="UP000499080"/>
    </source>
</evidence>
<dbReference type="InterPro" id="IPR000477">
    <property type="entry name" value="RT_dom"/>
</dbReference>
<sequence>MPIGLRNAEQTFQRFIDETLRAIPYFVYLDDGILVVSSDDLSYLSDLEKVFARINERGLVLNTNKCIFGVHASDVGIGVVLQQQVGSDIKPLAIFSYGLPPTGTRVDGRPTTTTVIETSTASAAPAPCFSSCMHATACSCTKTHSKDKNIYYANNQ</sequence>
<evidence type="ECO:0000259" key="1">
    <source>
        <dbReference type="Pfam" id="PF00078"/>
    </source>
</evidence>
<dbReference type="Pfam" id="PF00078">
    <property type="entry name" value="RVT_1"/>
    <property type="match status" value="1"/>
</dbReference>